<dbReference type="InterPro" id="IPR005123">
    <property type="entry name" value="Oxoglu/Fe-dep_dioxygenase_dom"/>
</dbReference>
<keyword evidence="3" id="KW-0408">Iron</keyword>
<evidence type="ECO:0000256" key="4">
    <source>
        <dbReference type="SAM" id="MobiDB-lite"/>
    </source>
</evidence>
<proteinExistence type="inferred from homology"/>
<feature type="region of interest" description="Disordered" evidence="4">
    <location>
        <begin position="337"/>
        <end position="367"/>
    </location>
</feature>
<keyword evidence="3" id="KW-0479">Metal-binding</keyword>
<dbReference type="PRINTS" id="PR00682">
    <property type="entry name" value="IPNSYNTHASE"/>
</dbReference>
<reference evidence="6 7" key="1">
    <citation type="submission" date="2018-10" db="EMBL/GenBank/DDBJ databases">
        <title>Isolation of pseudouridimycin from Streptomyces albus DSM 40763.</title>
        <authorList>
            <person name="Rosenqvist P."/>
            <person name="Metsae-Ketelae M."/>
            <person name="Virta P."/>
        </authorList>
    </citation>
    <scope>NUCLEOTIDE SEQUENCE [LARGE SCALE GENOMIC DNA]</scope>
    <source>
        <strain evidence="6 7">DSM 40763</strain>
    </source>
</reference>
<dbReference type="PROSITE" id="PS51471">
    <property type="entry name" value="FE2OG_OXY"/>
    <property type="match status" value="1"/>
</dbReference>
<dbReference type="Pfam" id="PF03171">
    <property type="entry name" value="2OG-FeII_Oxy"/>
    <property type="match status" value="1"/>
</dbReference>
<dbReference type="InterPro" id="IPR026992">
    <property type="entry name" value="DIOX_N"/>
</dbReference>
<dbReference type="InterPro" id="IPR027443">
    <property type="entry name" value="IPNS-like_sf"/>
</dbReference>
<comment type="caution">
    <text evidence="6">The sequence shown here is derived from an EMBL/GenBank/DDBJ whole genome shotgun (WGS) entry which is preliminary data.</text>
</comment>
<evidence type="ECO:0000313" key="7">
    <source>
        <dbReference type="Proteomes" id="UP000298111"/>
    </source>
</evidence>
<evidence type="ECO:0000256" key="1">
    <source>
        <dbReference type="ARBA" id="ARBA00004792"/>
    </source>
</evidence>
<dbReference type="SMR" id="A0A8H1QX32"/>
<name>A0A8H1QX32_9ACTN</name>
<feature type="domain" description="Fe2OG dioxygenase" evidence="5">
    <location>
        <begin position="186"/>
        <end position="295"/>
    </location>
</feature>
<dbReference type="Pfam" id="PF14226">
    <property type="entry name" value="DIOX_N"/>
    <property type="match status" value="1"/>
</dbReference>
<evidence type="ECO:0000259" key="5">
    <source>
        <dbReference type="PROSITE" id="PS51471"/>
    </source>
</evidence>
<dbReference type="InterPro" id="IPR044861">
    <property type="entry name" value="IPNS-like_FE2OG_OXY"/>
</dbReference>
<dbReference type="InterPro" id="IPR050231">
    <property type="entry name" value="Iron_ascorbate_oxido_reductase"/>
</dbReference>
<dbReference type="PANTHER" id="PTHR47990">
    <property type="entry name" value="2-OXOGLUTARATE (2OG) AND FE(II)-DEPENDENT OXYGENASE SUPERFAMILY PROTEIN-RELATED"/>
    <property type="match status" value="1"/>
</dbReference>
<dbReference type="EMBL" id="RCIY01000040">
    <property type="protein sequence ID" value="TGG86316.1"/>
    <property type="molecule type" value="Genomic_DNA"/>
</dbReference>
<dbReference type="Proteomes" id="UP000298111">
    <property type="component" value="Unassembled WGS sequence"/>
</dbReference>
<accession>A0A8H1QX32</accession>
<feature type="compositionally biased region" description="Basic and acidic residues" evidence="4">
    <location>
        <begin position="337"/>
        <end position="346"/>
    </location>
</feature>
<protein>
    <submittedName>
        <fullName evidence="6">Isopenicillin N synthase family oxygenase</fullName>
    </submittedName>
</protein>
<dbReference type="RefSeq" id="WP_016471503.1">
    <property type="nucleotide sequence ID" value="NZ_BBQG01000018.1"/>
</dbReference>
<evidence type="ECO:0000256" key="3">
    <source>
        <dbReference type="RuleBase" id="RU003682"/>
    </source>
</evidence>
<dbReference type="SUPFAM" id="SSF51197">
    <property type="entry name" value="Clavaminate synthase-like"/>
    <property type="match status" value="1"/>
</dbReference>
<evidence type="ECO:0000313" key="6">
    <source>
        <dbReference type="EMBL" id="TGG86316.1"/>
    </source>
</evidence>
<keyword evidence="2" id="KW-0045">Antibiotic biosynthesis</keyword>
<evidence type="ECO:0000256" key="2">
    <source>
        <dbReference type="ARBA" id="ARBA00023194"/>
    </source>
</evidence>
<dbReference type="GO" id="GO:0046872">
    <property type="term" value="F:metal ion binding"/>
    <property type="evidence" value="ECO:0007669"/>
    <property type="project" value="UniProtKB-KW"/>
</dbReference>
<dbReference type="GO" id="GO:0017000">
    <property type="term" value="P:antibiotic biosynthetic process"/>
    <property type="evidence" value="ECO:0007669"/>
    <property type="project" value="UniProtKB-KW"/>
</dbReference>
<comment type="pathway">
    <text evidence="1">Antibiotic biosynthesis.</text>
</comment>
<comment type="similarity">
    <text evidence="3">Belongs to the iron/ascorbate-dependent oxidoreductase family.</text>
</comment>
<sequence>MTDPATPREEFQVPVIDVSRWTASSTEERAALALAVDEAARTTGFLQITGHGIPDTVQADLAAAMDAFFALPLAEKKALCAPPEINRGYTPPRAEKLSLSLGVSSPEDLFEAFNVGVDGSTCPDGTLPAAYFPANAWPDPQRVPGFREAVEGWFDRAGALARRLTGIFACALGLPEDFFRPYTDRSVDVLRLNNYALPDGETRIEPDRMGMGAHTDYGIVTVLWADRVPGLQILDLEGRWRDVLPAEGALLVNLGDALARWTNDRWRSTLHRVLPPADPEGRLVRRRSAAYFHDGNHDAVISPLPVCVPAGSEPLYPPLTIGDHIAAKLSGSRALRPNDDAARESARLLAADSGDSAHSGDRGGNRR</sequence>
<keyword evidence="3" id="KW-0560">Oxidoreductase</keyword>
<gene>
    <name evidence="6" type="ORF">D8771_08080</name>
</gene>
<dbReference type="GeneID" id="75179679"/>
<feature type="compositionally biased region" description="Basic and acidic residues" evidence="4">
    <location>
        <begin position="358"/>
        <end position="367"/>
    </location>
</feature>
<dbReference type="Gene3D" id="2.60.120.330">
    <property type="entry name" value="B-lactam Antibiotic, Isopenicillin N Synthase, Chain"/>
    <property type="match status" value="1"/>
</dbReference>
<organism evidence="6 7">
    <name type="scientific">Streptomyces albus</name>
    <dbReference type="NCBI Taxonomy" id="1888"/>
    <lineage>
        <taxon>Bacteria</taxon>
        <taxon>Bacillati</taxon>
        <taxon>Actinomycetota</taxon>
        <taxon>Actinomycetes</taxon>
        <taxon>Kitasatosporales</taxon>
        <taxon>Streptomycetaceae</taxon>
        <taxon>Streptomyces</taxon>
    </lineage>
</organism>
<dbReference type="AlphaFoldDB" id="A0A8H1QX32"/>
<dbReference type="GO" id="GO:0016491">
    <property type="term" value="F:oxidoreductase activity"/>
    <property type="evidence" value="ECO:0007669"/>
    <property type="project" value="UniProtKB-KW"/>
</dbReference>